<dbReference type="EMBL" id="MU006248">
    <property type="protein sequence ID" value="KAF2818920.1"/>
    <property type="molecule type" value="Genomic_DNA"/>
</dbReference>
<evidence type="ECO:0000259" key="2">
    <source>
        <dbReference type="Pfam" id="PF24883"/>
    </source>
</evidence>
<dbReference type="SUPFAM" id="SSF52540">
    <property type="entry name" value="P-loop containing nucleoside triphosphate hydrolases"/>
    <property type="match status" value="1"/>
</dbReference>
<feature type="domain" description="DUF7791" evidence="3">
    <location>
        <begin position="378"/>
        <end position="510"/>
    </location>
</feature>
<proteinExistence type="predicted"/>
<organism evidence="4 5">
    <name type="scientific">Ophiobolus disseminans</name>
    <dbReference type="NCBI Taxonomy" id="1469910"/>
    <lineage>
        <taxon>Eukaryota</taxon>
        <taxon>Fungi</taxon>
        <taxon>Dikarya</taxon>
        <taxon>Ascomycota</taxon>
        <taxon>Pezizomycotina</taxon>
        <taxon>Dothideomycetes</taxon>
        <taxon>Pleosporomycetidae</taxon>
        <taxon>Pleosporales</taxon>
        <taxon>Pleosporineae</taxon>
        <taxon>Phaeosphaeriaceae</taxon>
        <taxon>Ophiobolus</taxon>
    </lineage>
</organism>
<keyword evidence="1" id="KW-0677">Repeat</keyword>
<dbReference type="Gene3D" id="3.40.50.300">
    <property type="entry name" value="P-loop containing nucleotide triphosphate hydrolases"/>
    <property type="match status" value="1"/>
</dbReference>
<dbReference type="AlphaFoldDB" id="A0A6A6ZD04"/>
<feature type="domain" description="Nephrocystin 3-like N-terminal" evidence="2">
    <location>
        <begin position="99"/>
        <end position="268"/>
    </location>
</feature>
<dbReference type="OrthoDB" id="443402at2759"/>
<sequence>MSSVREVQRSQNDLGIRHESQLNRILGDILDLTQAHDEKIEVRIADQVAQLESLKTKLDVLMDDHKTSTRNVMVVRSLYFPEVRRRFEQILLRHQRSNEWIYDPASTDFDLWLESKVCNDSVFYIYGKAGSGKSTLMKYVAECSRTRDSLKVWAGSAKLYISSYFFWNQGNEMQKSRTGLIQSLLYQILRAAPELIPSNCGDRLEHEAWDLEHLMAMFEHIATRTELDSKFCFFIDGLDEYNGDESDIIPLLRVLSASSHIKICASSRPGRIYETELRNNRRAFDIAHHTKEDMRKYVSTWLTTSKKFQRLASSEPKCKSIITEISEYADGVWLWVYLVTRDIIYEVERDEGIVTLLKIINDFPSDLEQYFQRIIERIKDRHKEEMAQTFLVTVHEVQPLPLYAFALLEKERTYPDYALQAPIESVQDAALEQLYPTWKSRVQNRCGDLLVVDESAHPVFLSHSVDFLHRTVRDFLRDCYHDQLKSYLRADFSPLLSLCKVCLALLKALTINDFRDRESLHQIIGLTDELLYYAHEFERTGESKEHATLMAMLDEVDTVNSHHSRKIKNHWTHARDSPAPRGHDVYREGGNCTFIALAIQARLVKYVGAKLQSDPKLLPGKRGRPLLDYALRPRRATPISLDYHSTRDEPSIDVDMVQLLLTHGADPNQPVQQGYNGETVWALFLLSIYEANKQDSIGTPTPPSVLNAWYRACEALIMAGAQADRKSLFVTDRGLTTSDIFWSIFSATEVSKLQEQIEIQAKERDESQSSCVMM</sequence>
<dbReference type="InterPro" id="IPR027417">
    <property type="entry name" value="P-loop_NTPase"/>
</dbReference>
<protein>
    <submittedName>
        <fullName evidence="4">Uncharacterized protein</fullName>
    </submittedName>
</protein>
<evidence type="ECO:0000259" key="3">
    <source>
        <dbReference type="Pfam" id="PF25053"/>
    </source>
</evidence>
<dbReference type="InterPro" id="IPR056693">
    <property type="entry name" value="DUF7791"/>
</dbReference>
<reference evidence="4" key="1">
    <citation type="journal article" date="2020" name="Stud. Mycol.">
        <title>101 Dothideomycetes genomes: a test case for predicting lifestyles and emergence of pathogens.</title>
        <authorList>
            <person name="Haridas S."/>
            <person name="Albert R."/>
            <person name="Binder M."/>
            <person name="Bloem J."/>
            <person name="Labutti K."/>
            <person name="Salamov A."/>
            <person name="Andreopoulos B."/>
            <person name="Baker S."/>
            <person name="Barry K."/>
            <person name="Bills G."/>
            <person name="Bluhm B."/>
            <person name="Cannon C."/>
            <person name="Castanera R."/>
            <person name="Culley D."/>
            <person name="Daum C."/>
            <person name="Ezra D."/>
            <person name="Gonzalez J."/>
            <person name="Henrissat B."/>
            <person name="Kuo A."/>
            <person name="Liang C."/>
            <person name="Lipzen A."/>
            <person name="Lutzoni F."/>
            <person name="Magnuson J."/>
            <person name="Mondo S."/>
            <person name="Nolan M."/>
            <person name="Ohm R."/>
            <person name="Pangilinan J."/>
            <person name="Park H.-J."/>
            <person name="Ramirez L."/>
            <person name="Alfaro M."/>
            <person name="Sun H."/>
            <person name="Tritt A."/>
            <person name="Yoshinaga Y."/>
            <person name="Zwiers L.-H."/>
            <person name="Turgeon B."/>
            <person name="Goodwin S."/>
            <person name="Spatafora J."/>
            <person name="Crous P."/>
            <person name="Grigoriev I."/>
        </authorList>
    </citation>
    <scope>NUCLEOTIDE SEQUENCE</scope>
    <source>
        <strain evidence="4">CBS 113818</strain>
    </source>
</reference>
<name>A0A6A6ZD04_9PLEO</name>
<gene>
    <name evidence="4" type="ORF">CC86DRAFT_388611</name>
</gene>
<dbReference type="InterPro" id="IPR056884">
    <property type="entry name" value="NPHP3-like_N"/>
</dbReference>
<dbReference type="PANTHER" id="PTHR10039">
    <property type="entry name" value="AMELOGENIN"/>
    <property type="match status" value="1"/>
</dbReference>
<evidence type="ECO:0000256" key="1">
    <source>
        <dbReference type="ARBA" id="ARBA00022737"/>
    </source>
</evidence>
<dbReference type="PANTHER" id="PTHR10039:SF5">
    <property type="entry name" value="NACHT DOMAIN-CONTAINING PROTEIN"/>
    <property type="match status" value="1"/>
</dbReference>
<keyword evidence="5" id="KW-1185">Reference proteome</keyword>
<dbReference type="Proteomes" id="UP000799424">
    <property type="component" value="Unassembled WGS sequence"/>
</dbReference>
<dbReference type="Pfam" id="PF25053">
    <property type="entry name" value="DUF7791"/>
    <property type="match status" value="1"/>
</dbReference>
<evidence type="ECO:0000313" key="4">
    <source>
        <dbReference type="EMBL" id="KAF2818920.1"/>
    </source>
</evidence>
<dbReference type="Pfam" id="PF24883">
    <property type="entry name" value="NPHP3_N"/>
    <property type="match status" value="1"/>
</dbReference>
<evidence type="ECO:0000313" key="5">
    <source>
        <dbReference type="Proteomes" id="UP000799424"/>
    </source>
</evidence>
<accession>A0A6A6ZD04</accession>